<name>A0A543CQZ9_9ACTN</name>
<protein>
    <submittedName>
        <fullName evidence="2">Uncharacterized protein DUF4239</fullName>
    </submittedName>
</protein>
<feature type="transmembrane region" description="Helical" evidence="1">
    <location>
        <begin position="41"/>
        <end position="62"/>
    </location>
</feature>
<dbReference type="RefSeq" id="WP_141958099.1">
    <property type="nucleotide sequence ID" value="NZ_VFOZ01000001.1"/>
</dbReference>
<keyword evidence="1" id="KW-0812">Transmembrane</keyword>
<organism evidence="2 3">
    <name type="scientific">Actinoallomurus bryophytorum</name>
    <dbReference type="NCBI Taxonomy" id="1490222"/>
    <lineage>
        <taxon>Bacteria</taxon>
        <taxon>Bacillati</taxon>
        <taxon>Actinomycetota</taxon>
        <taxon>Actinomycetes</taxon>
        <taxon>Streptosporangiales</taxon>
        <taxon>Thermomonosporaceae</taxon>
        <taxon>Actinoallomurus</taxon>
    </lineage>
</organism>
<dbReference type="AlphaFoldDB" id="A0A543CQZ9"/>
<dbReference type="Pfam" id="PF14023">
    <property type="entry name" value="Bestrophin-like"/>
    <property type="match status" value="1"/>
</dbReference>
<evidence type="ECO:0000313" key="2">
    <source>
        <dbReference type="EMBL" id="TQL99357.1"/>
    </source>
</evidence>
<proteinExistence type="predicted"/>
<sequence length="255" mass="26976">MLVCILAVVAAVGLVIAAATLFRRFGRGSDDGDPGGATAGHAGSMLSALFLLVFAIAIVVPWTTADSARENTYAESHALVEAYWAASALPAPEGRDVQADLRGYTGLVLGREWGHMKKGRLTDEGEERLNALRTKVAGLPAATDDQKDDRDAVVEQVQAVSAARGQRAMDAKSRPPAGLLYMTVLAGLVVGIFPFLAGARPRGMTIVPLGVMAAMLAVGIFLTFNISHVFSGALRVRSDAYVAAQRQFQQIPESR</sequence>
<dbReference type="Proteomes" id="UP000316096">
    <property type="component" value="Unassembled WGS sequence"/>
</dbReference>
<keyword evidence="1" id="KW-0472">Membrane</keyword>
<dbReference type="OrthoDB" id="940913at2"/>
<keyword evidence="3" id="KW-1185">Reference proteome</keyword>
<dbReference type="InterPro" id="IPR025333">
    <property type="entry name" value="DUF4239"/>
</dbReference>
<accession>A0A543CQZ9</accession>
<keyword evidence="1" id="KW-1133">Transmembrane helix</keyword>
<comment type="caution">
    <text evidence="2">The sequence shown here is derived from an EMBL/GenBank/DDBJ whole genome shotgun (WGS) entry which is preliminary data.</text>
</comment>
<evidence type="ECO:0000313" key="3">
    <source>
        <dbReference type="Proteomes" id="UP000316096"/>
    </source>
</evidence>
<reference evidence="2 3" key="1">
    <citation type="submission" date="2019-06" db="EMBL/GenBank/DDBJ databases">
        <title>Sequencing the genomes of 1000 actinobacteria strains.</title>
        <authorList>
            <person name="Klenk H.-P."/>
        </authorList>
    </citation>
    <scope>NUCLEOTIDE SEQUENCE [LARGE SCALE GENOMIC DNA]</scope>
    <source>
        <strain evidence="2 3">DSM 102200</strain>
    </source>
</reference>
<dbReference type="EMBL" id="VFOZ01000001">
    <property type="protein sequence ID" value="TQL99357.1"/>
    <property type="molecule type" value="Genomic_DNA"/>
</dbReference>
<feature type="transmembrane region" description="Helical" evidence="1">
    <location>
        <begin position="179"/>
        <end position="199"/>
    </location>
</feature>
<feature type="transmembrane region" description="Helical" evidence="1">
    <location>
        <begin position="205"/>
        <end position="227"/>
    </location>
</feature>
<evidence type="ECO:0000256" key="1">
    <source>
        <dbReference type="SAM" id="Phobius"/>
    </source>
</evidence>
<gene>
    <name evidence="2" type="ORF">FB559_5035</name>
</gene>